<reference evidence="1 2" key="2">
    <citation type="journal article" date="2017" name="Front. Plant Sci.">
        <title>Gene Classification and Mining of Molecular Markers Useful in Red Clover (Trifolium pratense) Breeding.</title>
        <authorList>
            <person name="Istvanek J."/>
            <person name="Dluhosova J."/>
            <person name="Dluhos P."/>
            <person name="Patkova L."/>
            <person name="Nedelnik J."/>
            <person name="Repkova J."/>
        </authorList>
    </citation>
    <scope>NUCLEOTIDE SEQUENCE [LARGE SCALE GENOMIC DNA]</scope>
    <source>
        <strain evidence="2">cv. Tatra</strain>
        <tissue evidence="1">Young leaves</tissue>
    </source>
</reference>
<sequence>MGLIDAIDWMEKMGERNVFIELDSQTLVRAVKGNDEIR</sequence>
<gene>
    <name evidence="1" type="ORF">L195_g063069</name>
</gene>
<dbReference type="EMBL" id="ASHM01194114">
    <property type="protein sequence ID" value="PNX66478.1"/>
    <property type="molecule type" value="Genomic_DNA"/>
</dbReference>
<dbReference type="AlphaFoldDB" id="A0A2K3KJK4"/>
<dbReference type="Proteomes" id="UP000236291">
    <property type="component" value="Unassembled WGS sequence"/>
</dbReference>
<evidence type="ECO:0000313" key="2">
    <source>
        <dbReference type="Proteomes" id="UP000236291"/>
    </source>
</evidence>
<proteinExistence type="predicted"/>
<name>A0A2K3KJK4_TRIPR</name>
<feature type="non-terminal residue" evidence="1">
    <location>
        <position position="38"/>
    </location>
</feature>
<reference evidence="1 2" key="1">
    <citation type="journal article" date="2014" name="Am. J. Bot.">
        <title>Genome assembly and annotation for red clover (Trifolium pratense; Fabaceae).</title>
        <authorList>
            <person name="Istvanek J."/>
            <person name="Jaros M."/>
            <person name="Krenek A."/>
            <person name="Repkova J."/>
        </authorList>
    </citation>
    <scope>NUCLEOTIDE SEQUENCE [LARGE SCALE GENOMIC DNA]</scope>
    <source>
        <strain evidence="2">cv. Tatra</strain>
        <tissue evidence="1">Young leaves</tissue>
    </source>
</reference>
<protein>
    <submittedName>
        <fullName evidence="1">Uncharacterized protein</fullName>
    </submittedName>
</protein>
<evidence type="ECO:0000313" key="1">
    <source>
        <dbReference type="EMBL" id="PNX66478.1"/>
    </source>
</evidence>
<accession>A0A2K3KJK4</accession>
<organism evidence="1 2">
    <name type="scientific">Trifolium pratense</name>
    <name type="common">Red clover</name>
    <dbReference type="NCBI Taxonomy" id="57577"/>
    <lineage>
        <taxon>Eukaryota</taxon>
        <taxon>Viridiplantae</taxon>
        <taxon>Streptophyta</taxon>
        <taxon>Embryophyta</taxon>
        <taxon>Tracheophyta</taxon>
        <taxon>Spermatophyta</taxon>
        <taxon>Magnoliopsida</taxon>
        <taxon>eudicotyledons</taxon>
        <taxon>Gunneridae</taxon>
        <taxon>Pentapetalae</taxon>
        <taxon>rosids</taxon>
        <taxon>fabids</taxon>
        <taxon>Fabales</taxon>
        <taxon>Fabaceae</taxon>
        <taxon>Papilionoideae</taxon>
        <taxon>50 kb inversion clade</taxon>
        <taxon>NPAAA clade</taxon>
        <taxon>Hologalegina</taxon>
        <taxon>IRL clade</taxon>
        <taxon>Trifolieae</taxon>
        <taxon>Trifolium</taxon>
    </lineage>
</organism>
<comment type="caution">
    <text evidence="1">The sequence shown here is derived from an EMBL/GenBank/DDBJ whole genome shotgun (WGS) entry which is preliminary data.</text>
</comment>